<dbReference type="InterPro" id="IPR029065">
    <property type="entry name" value="Enolase_C-like"/>
</dbReference>
<dbReference type="Pfam" id="PF13378">
    <property type="entry name" value="MR_MLE_C"/>
    <property type="match status" value="1"/>
</dbReference>
<dbReference type="PANTHER" id="PTHR48073">
    <property type="entry name" value="O-SUCCINYLBENZOATE SYNTHASE-RELATED"/>
    <property type="match status" value="1"/>
</dbReference>
<keyword evidence="4 8" id="KW-0456">Lyase</keyword>
<dbReference type="UniPathway" id="UPA01057">
    <property type="reaction ID" value="UER00165"/>
</dbReference>
<dbReference type="EC" id="4.2.1.113" evidence="5 6"/>
<dbReference type="GO" id="GO:0016854">
    <property type="term" value="F:racemase and epimerase activity"/>
    <property type="evidence" value="ECO:0007669"/>
    <property type="project" value="UniProtKB-ARBA"/>
</dbReference>
<dbReference type="SFLD" id="SFLDF00009">
    <property type="entry name" value="o-succinylbenzoate_synthase"/>
    <property type="match status" value="1"/>
</dbReference>
<keyword evidence="3" id="KW-0460">Magnesium</keyword>
<dbReference type="RefSeq" id="WP_118900249.1">
    <property type="nucleotide sequence ID" value="NZ_QOCR01000001.1"/>
</dbReference>
<evidence type="ECO:0000256" key="3">
    <source>
        <dbReference type="ARBA" id="ARBA00022842"/>
    </source>
</evidence>
<reference evidence="8 9" key="1">
    <citation type="submission" date="2018-07" db="EMBL/GenBank/DDBJ databases">
        <title>Genome sequences of six Lactobacillus spp. isolated from bumble bee guts.</title>
        <authorList>
            <person name="Motta E.V.S."/>
            <person name="Moran N.A."/>
        </authorList>
    </citation>
    <scope>NUCLEOTIDE SEQUENCE [LARGE SCALE GENOMIC DNA]</scope>
    <source>
        <strain evidence="8 9">BI-1.1</strain>
    </source>
</reference>
<evidence type="ECO:0000256" key="4">
    <source>
        <dbReference type="ARBA" id="ARBA00023239"/>
    </source>
</evidence>
<evidence type="ECO:0000256" key="1">
    <source>
        <dbReference type="ARBA" id="ARBA00001968"/>
    </source>
</evidence>
<dbReference type="UniPathway" id="UPA00079"/>
<comment type="caution">
    <text evidence="8">The sequence shown here is derived from an EMBL/GenBank/DDBJ whole genome shotgun (WGS) entry which is preliminary data.</text>
</comment>
<dbReference type="NCBIfam" id="TIGR01928">
    <property type="entry name" value="menC_lowGC_arch"/>
    <property type="match status" value="1"/>
</dbReference>
<dbReference type="InterPro" id="IPR029017">
    <property type="entry name" value="Enolase-like_N"/>
</dbReference>
<dbReference type="SUPFAM" id="SSF51604">
    <property type="entry name" value="Enolase C-terminal domain-like"/>
    <property type="match status" value="1"/>
</dbReference>
<keyword evidence="2" id="KW-0479">Metal-binding</keyword>
<dbReference type="EMBL" id="QOCR01000001">
    <property type="protein sequence ID" value="RHW52322.1"/>
    <property type="molecule type" value="Genomic_DNA"/>
</dbReference>
<evidence type="ECO:0000256" key="6">
    <source>
        <dbReference type="NCBIfam" id="TIGR01928"/>
    </source>
</evidence>
<dbReference type="Proteomes" id="UP000284109">
    <property type="component" value="Unassembled WGS sequence"/>
</dbReference>
<dbReference type="AlphaFoldDB" id="A0A3R6YUA5"/>
<evidence type="ECO:0000256" key="5">
    <source>
        <dbReference type="ARBA" id="ARBA00029491"/>
    </source>
</evidence>
<dbReference type="GO" id="GO:0009234">
    <property type="term" value="P:menaquinone biosynthetic process"/>
    <property type="evidence" value="ECO:0007669"/>
    <property type="project" value="UniProtKB-UniRule"/>
</dbReference>
<dbReference type="Pfam" id="PF02746">
    <property type="entry name" value="MR_MLE_N"/>
    <property type="match status" value="1"/>
</dbReference>
<dbReference type="GO" id="GO:0043748">
    <property type="term" value="F:O-succinylbenzoate synthase activity"/>
    <property type="evidence" value="ECO:0007669"/>
    <property type="project" value="UniProtKB-EC"/>
</dbReference>
<dbReference type="InterPro" id="IPR036849">
    <property type="entry name" value="Enolase-like_C_sf"/>
</dbReference>
<proteinExistence type="predicted"/>
<dbReference type="SFLD" id="SFLDS00001">
    <property type="entry name" value="Enolase"/>
    <property type="match status" value="1"/>
</dbReference>
<dbReference type="InterPro" id="IPR013342">
    <property type="entry name" value="Mandelate_racemase_C"/>
</dbReference>
<keyword evidence="9" id="KW-1185">Reference proteome</keyword>
<sequence>MQIKSIKLLPVHLTFKQPFVSAHETLTTRDLVIVEVLDEYGNQGLGELDAFVNPYYNAETLTTASWIIKQILAPKIKDLEFQKPQEISNCWQAVRGNNLAKAALETAIWAAFAQRQHQSLRQVLAQAAGVNSRTHIRTGISLGINNLAQTQAAISQALELGYQKIKLKVHGNNDLPKIAQLRQQFPQAPLMIDANGSLQNTDTLAATIDDLNLLMIEDPFAPSDLRAAQKLQNQMQTPICFDEPITSVAAALNALAFDQCRIISCKIGALGGFGPLIQLIKAQQKFHFPLWCGAMLEGGIGRALNLAAASLETFAFVSDIGETRKYYQKDLTLETFQLHHGCFQLPTTSGLGVSLLSQYQAQLAQTLSLI</sequence>
<dbReference type="SFLD" id="SFLDG00180">
    <property type="entry name" value="muconate_cycloisomerase"/>
    <property type="match status" value="1"/>
</dbReference>
<dbReference type="GO" id="GO:0046872">
    <property type="term" value="F:metal ion binding"/>
    <property type="evidence" value="ECO:0007669"/>
    <property type="project" value="UniProtKB-KW"/>
</dbReference>
<dbReference type="PANTHER" id="PTHR48073:SF5">
    <property type="entry name" value="O-SUCCINYLBENZOATE SYNTHASE"/>
    <property type="match status" value="1"/>
</dbReference>
<accession>A0A3R6YUA5</accession>
<organism evidence="8 9">
    <name type="scientific">Bombilactobacillus bombi</name>
    <dbReference type="NCBI Taxonomy" id="1303590"/>
    <lineage>
        <taxon>Bacteria</taxon>
        <taxon>Bacillati</taxon>
        <taxon>Bacillota</taxon>
        <taxon>Bacilli</taxon>
        <taxon>Lactobacillales</taxon>
        <taxon>Lactobacillaceae</taxon>
        <taxon>Bombilactobacillus</taxon>
    </lineage>
</organism>
<name>A0A3R6YUA5_9LACO</name>
<evidence type="ECO:0000259" key="7">
    <source>
        <dbReference type="SMART" id="SM00922"/>
    </source>
</evidence>
<evidence type="ECO:0000313" key="9">
    <source>
        <dbReference type="Proteomes" id="UP000284109"/>
    </source>
</evidence>
<dbReference type="Gene3D" id="3.30.390.10">
    <property type="entry name" value="Enolase-like, N-terminal domain"/>
    <property type="match status" value="1"/>
</dbReference>
<dbReference type="OrthoDB" id="9774531at2"/>
<dbReference type="SUPFAM" id="SSF54826">
    <property type="entry name" value="Enolase N-terminal domain-like"/>
    <property type="match status" value="1"/>
</dbReference>
<evidence type="ECO:0000313" key="8">
    <source>
        <dbReference type="EMBL" id="RHW52322.1"/>
    </source>
</evidence>
<gene>
    <name evidence="8" type="primary">menC</name>
    <name evidence="8" type="ORF">DS831_03075</name>
</gene>
<evidence type="ECO:0000256" key="2">
    <source>
        <dbReference type="ARBA" id="ARBA00022723"/>
    </source>
</evidence>
<feature type="domain" description="Mandelate racemase/muconate lactonizing enzyme C-terminal" evidence="7">
    <location>
        <begin position="147"/>
        <end position="238"/>
    </location>
</feature>
<dbReference type="InterPro" id="IPR010197">
    <property type="entry name" value="OSBS/NAAAR"/>
</dbReference>
<comment type="cofactor">
    <cofactor evidence="1">
        <name>a divalent metal cation</name>
        <dbReference type="ChEBI" id="CHEBI:60240"/>
    </cofactor>
</comment>
<dbReference type="Gene3D" id="3.20.20.120">
    <property type="entry name" value="Enolase-like C-terminal domain"/>
    <property type="match status" value="1"/>
</dbReference>
<protein>
    <recommendedName>
        <fullName evidence="5 6">o-succinylbenzoate synthase</fullName>
        <ecNumber evidence="5 6">4.2.1.113</ecNumber>
    </recommendedName>
</protein>
<dbReference type="SMART" id="SM00922">
    <property type="entry name" value="MR_MLE"/>
    <property type="match status" value="1"/>
</dbReference>
<dbReference type="InterPro" id="IPR013341">
    <property type="entry name" value="Mandelate_racemase_N_dom"/>
</dbReference>